<protein>
    <submittedName>
        <fullName evidence="1">Uncharacterized protein</fullName>
    </submittedName>
</protein>
<sequence>MAGVRDPQFWKRFSVAVHLDEENGQTQQELKHSDSWLARQQRKRSRRTCVCWIFWLCFLAIVAGIVIFIAWALKNGLFDGLGTANPNGGDMKVRSLVLAVSKGRLERPGAGVGAG</sequence>
<dbReference type="Proteomes" id="UP001281147">
    <property type="component" value="Unassembled WGS sequence"/>
</dbReference>
<keyword evidence="2" id="KW-1185">Reference proteome</keyword>
<organism evidence="1 2">
    <name type="scientific">Vermiconidia calcicola</name>
    <dbReference type="NCBI Taxonomy" id="1690605"/>
    <lineage>
        <taxon>Eukaryota</taxon>
        <taxon>Fungi</taxon>
        <taxon>Dikarya</taxon>
        <taxon>Ascomycota</taxon>
        <taxon>Pezizomycotina</taxon>
        <taxon>Dothideomycetes</taxon>
        <taxon>Dothideomycetidae</taxon>
        <taxon>Mycosphaerellales</taxon>
        <taxon>Extremaceae</taxon>
        <taxon>Vermiconidia</taxon>
    </lineage>
</organism>
<reference evidence="1" key="1">
    <citation type="submission" date="2023-07" db="EMBL/GenBank/DDBJ databases">
        <title>Black Yeasts Isolated from many extreme environments.</title>
        <authorList>
            <person name="Coleine C."/>
            <person name="Stajich J.E."/>
            <person name="Selbmann L."/>
        </authorList>
    </citation>
    <scope>NUCLEOTIDE SEQUENCE</scope>
    <source>
        <strain evidence="1">CCFEE 5714</strain>
    </source>
</reference>
<comment type="caution">
    <text evidence="1">The sequence shown here is derived from an EMBL/GenBank/DDBJ whole genome shotgun (WGS) entry which is preliminary data.</text>
</comment>
<gene>
    <name evidence="1" type="ORF">LTR37_000251</name>
</gene>
<proteinExistence type="predicted"/>
<name>A0ACC3P0X0_9PEZI</name>
<evidence type="ECO:0000313" key="1">
    <source>
        <dbReference type="EMBL" id="KAK3726103.1"/>
    </source>
</evidence>
<accession>A0ACC3P0X0</accession>
<evidence type="ECO:0000313" key="2">
    <source>
        <dbReference type="Proteomes" id="UP001281147"/>
    </source>
</evidence>
<dbReference type="EMBL" id="JAUTXU010000001">
    <property type="protein sequence ID" value="KAK3726103.1"/>
    <property type="molecule type" value="Genomic_DNA"/>
</dbReference>